<sequence length="194" mass="22719">MTVISKFINMCSLSNMNMMPEFDENGNIPLINSSGIIESDIKEFQDKFVNAFQSSSTRVKIFKGYLNYCKHLVSFNVPIIQWFDGSFTSQKNDPNDIDFVTHFDGAKLDSLDKHTKNRFYSFGPTKKIKSSYMCHSFFIPIYYEINGELVDDSKNQIAYWKKHFGHDRKRNPKTIIELNFNELSSFYNVCEKYK</sequence>
<dbReference type="GeneID" id="24799881"/>
<accession>A0A0E3R1S5</accession>
<dbReference type="EMBL" id="CP009530">
    <property type="protein sequence ID" value="AKB57449.1"/>
    <property type="molecule type" value="Genomic_DNA"/>
</dbReference>
<dbReference type="KEGG" id="mbar:MSBR2_0933"/>
<dbReference type="PATRIC" id="fig|1434106.5.peg.1180"/>
<name>A0A0E3R1S5_METBA</name>
<dbReference type="RefSeq" id="WP_144413970.1">
    <property type="nucleotide sequence ID" value="NZ_CP009530.1"/>
</dbReference>
<evidence type="ECO:0000313" key="2">
    <source>
        <dbReference type="Proteomes" id="UP000033079"/>
    </source>
</evidence>
<dbReference type="HOGENOM" id="CLU_122312_1_0_2"/>
<gene>
    <name evidence="1" type="ORF">MSBR2_0933</name>
</gene>
<dbReference type="InterPro" id="IPR053860">
    <property type="entry name" value="DUF6932"/>
</dbReference>
<dbReference type="Pfam" id="PF22014">
    <property type="entry name" value="DUF6932"/>
    <property type="match status" value="1"/>
</dbReference>
<evidence type="ECO:0000313" key="1">
    <source>
        <dbReference type="EMBL" id="AKB57449.1"/>
    </source>
</evidence>
<organism evidence="1 2">
    <name type="scientific">Methanosarcina barkeri 227</name>
    <dbReference type="NCBI Taxonomy" id="1434106"/>
    <lineage>
        <taxon>Archaea</taxon>
        <taxon>Methanobacteriati</taxon>
        <taxon>Methanobacteriota</taxon>
        <taxon>Stenosarchaea group</taxon>
        <taxon>Methanomicrobia</taxon>
        <taxon>Methanosarcinales</taxon>
        <taxon>Methanosarcinaceae</taxon>
        <taxon>Methanosarcina</taxon>
    </lineage>
</organism>
<dbReference type="AlphaFoldDB" id="A0A0E3R1S5"/>
<reference evidence="1 2" key="1">
    <citation type="submission" date="2014-07" db="EMBL/GenBank/DDBJ databases">
        <title>Methanogenic archaea and the global carbon cycle.</title>
        <authorList>
            <person name="Henriksen J.R."/>
            <person name="Luke J."/>
            <person name="Reinhart S."/>
            <person name="Benedict M.N."/>
            <person name="Youngblut N.D."/>
            <person name="Metcalf M.E."/>
            <person name="Whitaker R.J."/>
            <person name="Metcalf W.W."/>
        </authorList>
    </citation>
    <scope>NUCLEOTIDE SEQUENCE [LARGE SCALE GENOMIC DNA]</scope>
    <source>
        <strain evidence="1 2">227</strain>
    </source>
</reference>
<proteinExistence type="predicted"/>
<protein>
    <submittedName>
        <fullName evidence="1">Uncharacterized protein</fullName>
    </submittedName>
</protein>
<dbReference type="Proteomes" id="UP000033079">
    <property type="component" value="Chromosome"/>
</dbReference>